<name>A0A975X694_9BURK</name>
<evidence type="ECO:0000313" key="2">
    <source>
        <dbReference type="Proteomes" id="UP000257016"/>
    </source>
</evidence>
<dbReference type="AlphaFoldDB" id="A0A975X694"/>
<comment type="caution">
    <text evidence="1">The sequence shown here is derived from an EMBL/GenBank/DDBJ whole genome shotgun (WGS) entry which is preliminary data.</text>
</comment>
<gene>
    <name evidence="1" type="ORF">CBM2586_A110101</name>
</gene>
<organism evidence="1 2">
    <name type="scientific">Cupriavidus taiwanensis</name>
    <dbReference type="NCBI Taxonomy" id="164546"/>
    <lineage>
        <taxon>Bacteria</taxon>
        <taxon>Pseudomonadati</taxon>
        <taxon>Pseudomonadota</taxon>
        <taxon>Betaproteobacteria</taxon>
        <taxon>Burkholderiales</taxon>
        <taxon>Burkholderiaceae</taxon>
        <taxon>Cupriavidus</taxon>
    </lineage>
</organism>
<protein>
    <submittedName>
        <fullName evidence="1">Uncharacterized protein</fullName>
    </submittedName>
</protein>
<dbReference type="EMBL" id="OFSN01000003">
    <property type="protein sequence ID" value="SOY60273.1"/>
    <property type="molecule type" value="Genomic_DNA"/>
</dbReference>
<sequence>MPTDGGGPLEPMQAVFQARPVCRTASRFQPRALLRLFPRFLPCWTISLNAWRAWSRPCAARRA</sequence>
<reference evidence="1 2" key="1">
    <citation type="submission" date="2018-01" db="EMBL/GenBank/DDBJ databases">
        <authorList>
            <person name="Clerissi C."/>
        </authorList>
    </citation>
    <scope>NUCLEOTIDE SEQUENCE [LARGE SCALE GENOMIC DNA]</scope>
    <source>
        <strain evidence="1">Cupriavidus taiwanensis LMG 19430</strain>
    </source>
</reference>
<accession>A0A975X694</accession>
<evidence type="ECO:0000313" key="1">
    <source>
        <dbReference type="EMBL" id="SOY60273.1"/>
    </source>
</evidence>
<proteinExistence type="predicted"/>
<dbReference type="Proteomes" id="UP000257016">
    <property type="component" value="Unassembled WGS sequence"/>
</dbReference>